<keyword evidence="1" id="KW-0472">Membrane</keyword>
<sequence>MSPFNTDLGRFFKIDHVTRTANVELWVVLTTLLLVVKFALDSVGPWYFNKFMLASTLFLEGLNSSMVQYTLGLMQLSSTKNDFFQVWAVLMVTLRYSVKVGRPYGRSKKLTLSDMMSSLWTANLLKSKTSSLLIALPLWSIWFINAARIIAYFVSSEKASRINKENLRLVTDYMRHEHESTVDADPVTMAGYRYLVSGEDEQDKRVRAPEFEFKLDVTDPKLVTVERVWRLGSDGDKLLGNQADADVDNRYKDVCLSFALYKLQRRRFVRLPSHEDEVARDKTRQMILDGVLRGVPRQDEESEEDEVAYAKALERAFRVTEVELSFLQDSFHGNHAVVFVNGFPVRRLLLSVALVAALSFVAYPVYHIPSRTADKANLITVTRGVPVSYGIIFLIIVKELCEIIVYVFSQWTKVWMLCMYITKQKLQSSLMMQRAVRVMFRLVTRGQWDQHVGQYNILIQCLQVKLSLSMLRPTRIKLPTVVNKKLLKSLKNLQDQESLKSYFPNAFGSNQASIMEKLSWANEFEADSHRILVWHIATCLCEIKLCGEVSAASLKPFRLRPKLFFHSPEETPEAISMWGNYATAVTLSNYCAYLLTREPRLVPDNGLVAAKVFLTVKHEVYLSTRRCRSLQAIYDLLGDNPAVVDGKDKATVKMGAELARQLLETDGNENRVATAWQILAKFWSGFLLHLAASTKAEKHKIHLQGRGELITHLWALLSHAGLLGTSSDDESPEIDLDGTAE</sequence>
<keyword evidence="1" id="KW-1133">Transmembrane helix</keyword>
<reference evidence="3" key="1">
    <citation type="submission" date="2020-07" db="EMBL/GenBank/DDBJ databases">
        <title>Genome sequence and genetic diversity analysis of an under-domesticated orphan crop, white fonio (Digitaria exilis).</title>
        <authorList>
            <person name="Bennetzen J.L."/>
            <person name="Chen S."/>
            <person name="Ma X."/>
            <person name="Wang X."/>
            <person name="Yssel A.E.J."/>
            <person name="Chaluvadi S.R."/>
            <person name="Johnson M."/>
            <person name="Gangashetty P."/>
            <person name="Hamidou F."/>
            <person name="Sanogo M.D."/>
            <person name="Zwaenepoel A."/>
            <person name="Wallace J."/>
            <person name="Van De Peer Y."/>
            <person name="Van Deynze A."/>
        </authorList>
    </citation>
    <scope>NUCLEOTIDE SEQUENCE</scope>
    <source>
        <tissue evidence="3">Leaves</tissue>
    </source>
</reference>
<comment type="caution">
    <text evidence="3">The sequence shown here is derived from an EMBL/GenBank/DDBJ whole genome shotgun (WGS) entry which is preliminary data.</text>
</comment>
<accession>A0A835E933</accession>
<gene>
    <name evidence="3" type="ORF">HU200_048935</name>
</gene>
<feature type="transmembrane region" description="Helical" evidence="1">
    <location>
        <begin position="20"/>
        <end position="40"/>
    </location>
</feature>
<dbReference type="EMBL" id="JACEFO010002208">
    <property type="protein sequence ID" value="KAF8673372.1"/>
    <property type="molecule type" value="Genomic_DNA"/>
</dbReference>
<dbReference type="InterPro" id="IPR007658">
    <property type="entry name" value="DUF594"/>
</dbReference>
<dbReference type="OrthoDB" id="600690at2759"/>
<keyword evidence="4" id="KW-1185">Reference proteome</keyword>
<dbReference type="PANTHER" id="PTHR31325">
    <property type="entry name" value="OS01G0798800 PROTEIN-RELATED"/>
    <property type="match status" value="1"/>
</dbReference>
<dbReference type="Pfam" id="PF13968">
    <property type="entry name" value="DUF4220"/>
    <property type="match status" value="1"/>
</dbReference>
<feature type="transmembrane region" description="Helical" evidence="1">
    <location>
        <begin position="348"/>
        <end position="366"/>
    </location>
</feature>
<feature type="domain" description="DUF4220" evidence="2">
    <location>
        <begin position="62"/>
        <end position="458"/>
    </location>
</feature>
<evidence type="ECO:0000313" key="4">
    <source>
        <dbReference type="Proteomes" id="UP000636709"/>
    </source>
</evidence>
<dbReference type="Pfam" id="PF04578">
    <property type="entry name" value="DUF594"/>
    <property type="match status" value="1"/>
</dbReference>
<dbReference type="AlphaFoldDB" id="A0A835E933"/>
<proteinExistence type="predicted"/>
<organism evidence="3 4">
    <name type="scientific">Digitaria exilis</name>
    <dbReference type="NCBI Taxonomy" id="1010633"/>
    <lineage>
        <taxon>Eukaryota</taxon>
        <taxon>Viridiplantae</taxon>
        <taxon>Streptophyta</taxon>
        <taxon>Embryophyta</taxon>
        <taxon>Tracheophyta</taxon>
        <taxon>Spermatophyta</taxon>
        <taxon>Magnoliopsida</taxon>
        <taxon>Liliopsida</taxon>
        <taxon>Poales</taxon>
        <taxon>Poaceae</taxon>
        <taxon>PACMAD clade</taxon>
        <taxon>Panicoideae</taxon>
        <taxon>Panicodae</taxon>
        <taxon>Paniceae</taxon>
        <taxon>Anthephorinae</taxon>
        <taxon>Digitaria</taxon>
    </lineage>
</organism>
<keyword evidence="1" id="KW-0812">Transmembrane</keyword>
<evidence type="ECO:0000259" key="2">
    <source>
        <dbReference type="Pfam" id="PF13968"/>
    </source>
</evidence>
<dbReference type="InterPro" id="IPR025315">
    <property type="entry name" value="DUF4220"/>
</dbReference>
<feature type="transmembrane region" description="Helical" evidence="1">
    <location>
        <begin position="132"/>
        <end position="154"/>
    </location>
</feature>
<evidence type="ECO:0000313" key="3">
    <source>
        <dbReference type="EMBL" id="KAF8673372.1"/>
    </source>
</evidence>
<evidence type="ECO:0000256" key="1">
    <source>
        <dbReference type="SAM" id="Phobius"/>
    </source>
</evidence>
<protein>
    <recommendedName>
        <fullName evidence="2">DUF4220 domain-containing protein</fullName>
    </recommendedName>
</protein>
<dbReference type="Proteomes" id="UP000636709">
    <property type="component" value="Unassembled WGS sequence"/>
</dbReference>
<name>A0A835E933_9POAL</name>